<accession>A0A512PBN0</accession>
<sequence>MGFFTKPDAAADGGALAPLTHERIAGRLDAGGYNYGVDDDGDIGGRWDDHLFYFFRYGPEGEFLQVRGRWSRSVPVSERSAVLDLANEWNAEKIWPKVYVRPEGDELGVYCEHSVDYEHGVSDEQIDLHLAAGVSTSLQFFTRLDEAYPEAVAAFQAEQGSAEGGDA</sequence>
<dbReference type="RefSeq" id="WP_146952316.1">
    <property type="nucleotide sequence ID" value="NZ_BAABBJ010000009.1"/>
</dbReference>
<name>A0A512PBN0_9CELL</name>
<dbReference type="AlphaFoldDB" id="A0A512PBN0"/>
<dbReference type="CDD" id="cd17511">
    <property type="entry name" value="YbjN_AmyR-like"/>
    <property type="match status" value="1"/>
</dbReference>
<dbReference type="EMBL" id="BKAL01000003">
    <property type="protein sequence ID" value="GEP68588.1"/>
    <property type="molecule type" value="Genomic_DNA"/>
</dbReference>
<reference evidence="1 2" key="1">
    <citation type="submission" date="2019-07" db="EMBL/GenBank/DDBJ databases">
        <title>Whole genome shotgun sequence of Cellulomonas soli NBRC 109434.</title>
        <authorList>
            <person name="Hosoyama A."/>
            <person name="Uohara A."/>
            <person name="Ohji S."/>
            <person name="Ichikawa N."/>
        </authorList>
    </citation>
    <scope>NUCLEOTIDE SEQUENCE [LARGE SCALE GENOMIC DNA]</scope>
    <source>
        <strain evidence="1 2">NBRC 109434</strain>
    </source>
</reference>
<gene>
    <name evidence="1" type="ORF">CSO01_13030</name>
</gene>
<comment type="caution">
    <text evidence="1">The sequence shown here is derived from an EMBL/GenBank/DDBJ whole genome shotgun (WGS) entry which is preliminary data.</text>
</comment>
<evidence type="ECO:0000313" key="2">
    <source>
        <dbReference type="Proteomes" id="UP000321798"/>
    </source>
</evidence>
<dbReference type="Proteomes" id="UP000321798">
    <property type="component" value="Unassembled WGS sequence"/>
</dbReference>
<keyword evidence="2" id="KW-1185">Reference proteome</keyword>
<dbReference type="InterPro" id="IPR019660">
    <property type="entry name" value="Put_sensory_transdc_reg_YbjN"/>
</dbReference>
<organism evidence="1 2">
    <name type="scientific">Cellulomonas soli</name>
    <dbReference type="NCBI Taxonomy" id="931535"/>
    <lineage>
        <taxon>Bacteria</taxon>
        <taxon>Bacillati</taxon>
        <taxon>Actinomycetota</taxon>
        <taxon>Actinomycetes</taxon>
        <taxon>Micrococcales</taxon>
        <taxon>Cellulomonadaceae</taxon>
        <taxon>Cellulomonas</taxon>
    </lineage>
</organism>
<dbReference type="Pfam" id="PF10722">
    <property type="entry name" value="YbjN"/>
    <property type="match status" value="1"/>
</dbReference>
<evidence type="ECO:0000313" key="1">
    <source>
        <dbReference type="EMBL" id="GEP68588.1"/>
    </source>
</evidence>
<dbReference type="OrthoDB" id="3256964at2"/>
<protein>
    <recommendedName>
        <fullName evidence="3">YbjN domain-containing protein</fullName>
    </recommendedName>
</protein>
<evidence type="ECO:0008006" key="3">
    <source>
        <dbReference type="Google" id="ProtNLM"/>
    </source>
</evidence>
<proteinExistence type="predicted"/>